<dbReference type="GO" id="GO:0051536">
    <property type="term" value="F:iron-sulfur cluster binding"/>
    <property type="evidence" value="ECO:0007669"/>
    <property type="project" value="UniProtKB-KW"/>
</dbReference>
<evidence type="ECO:0000313" key="7">
    <source>
        <dbReference type="EMBL" id="NYI97411.1"/>
    </source>
</evidence>
<dbReference type="InterPro" id="IPR050377">
    <property type="entry name" value="Radical_SAM_PqqE_MftC-like"/>
</dbReference>
<dbReference type="SFLD" id="SFLDG01216">
    <property type="entry name" value="thioether_bond_formation_requi"/>
    <property type="match status" value="1"/>
</dbReference>
<gene>
    <name evidence="7" type="ORF">HNR12_003688</name>
</gene>
<dbReference type="GO" id="GO:0003824">
    <property type="term" value="F:catalytic activity"/>
    <property type="evidence" value="ECO:0007669"/>
    <property type="project" value="InterPro"/>
</dbReference>
<evidence type="ECO:0000256" key="1">
    <source>
        <dbReference type="ARBA" id="ARBA00022691"/>
    </source>
</evidence>
<evidence type="ECO:0000259" key="6">
    <source>
        <dbReference type="PROSITE" id="PS51918"/>
    </source>
</evidence>
<dbReference type="SFLD" id="SFLDG01386">
    <property type="entry name" value="main_SPASM_domain-containing"/>
    <property type="match status" value="1"/>
</dbReference>
<dbReference type="Pfam" id="PF13186">
    <property type="entry name" value="SPASM"/>
    <property type="match status" value="1"/>
</dbReference>
<evidence type="ECO:0000256" key="3">
    <source>
        <dbReference type="ARBA" id="ARBA00023004"/>
    </source>
</evidence>
<dbReference type="SFLD" id="SFLDS00029">
    <property type="entry name" value="Radical_SAM"/>
    <property type="match status" value="1"/>
</dbReference>
<keyword evidence="3" id="KW-0408">Iron</keyword>
<evidence type="ECO:0000313" key="8">
    <source>
        <dbReference type="Proteomes" id="UP000575985"/>
    </source>
</evidence>
<organism evidence="7 8">
    <name type="scientific">Streptomonospora nanhaiensis</name>
    <dbReference type="NCBI Taxonomy" id="1323731"/>
    <lineage>
        <taxon>Bacteria</taxon>
        <taxon>Bacillati</taxon>
        <taxon>Actinomycetota</taxon>
        <taxon>Actinomycetes</taxon>
        <taxon>Streptosporangiales</taxon>
        <taxon>Nocardiopsidaceae</taxon>
        <taxon>Streptomonospora</taxon>
    </lineage>
</organism>
<evidence type="ECO:0000256" key="2">
    <source>
        <dbReference type="ARBA" id="ARBA00022723"/>
    </source>
</evidence>
<dbReference type="InterPro" id="IPR013785">
    <property type="entry name" value="Aldolase_TIM"/>
</dbReference>
<dbReference type="RefSeq" id="WP_246425120.1">
    <property type="nucleotide sequence ID" value="NZ_JACCFO010000001.1"/>
</dbReference>
<dbReference type="EMBL" id="JACCFO010000001">
    <property type="protein sequence ID" value="NYI97411.1"/>
    <property type="molecule type" value="Genomic_DNA"/>
</dbReference>
<reference evidence="7 8" key="1">
    <citation type="submission" date="2020-07" db="EMBL/GenBank/DDBJ databases">
        <title>Sequencing the genomes of 1000 actinobacteria strains.</title>
        <authorList>
            <person name="Klenk H.-P."/>
        </authorList>
    </citation>
    <scope>NUCLEOTIDE SEQUENCE [LARGE SCALE GENOMIC DNA]</scope>
    <source>
        <strain evidence="7 8">DSM 45927</strain>
    </source>
</reference>
<dbReference type="Proteomes" id="UP000575985">
    <property type="component" value="Unassembled WGS sequence"/>
</dbReference>
<dbReference type="PANTHER" id="PTHR11228:SF7">
    <property type="entry name" value="PQQA PEPTIDE CYCLASE"/>
    <property type="match status" value="1"/>
</dbReference>
<dbReference type="AlphaFoldDB" id="A0A853BSD0"/>
<protein>
    <submittedName>
        <fullName evidence="7">MoaA/NifB/PqqE/SkfB family radical SAM enzyme</fullName>
    </submittedName>
</protein>
<keyword evidence="4" id="KW-0411">Iron-sulfur</keyword>
<sequence>MTITALDRRTWNFPRMLWLDMTRKCQLNCSHCYNSSGPTEEHGTMTRDSWLALVDQAATVGVEHIQLIGGEPTLHPDAGDVANRALEYGISVEVYSNLVHLTDAWWDLLQRDGMSLATSYYSHCAEKHNRVTMRPSHRHTRANMKKALALRIPLRVGVVVEDDGPHVDMIIRDLKSLGVARIGVDHVRPFGRAAHDQDPDTSGLCGRCGTGTACIGPDGDVSPCIMSGWLSVGNVQTKPLSTILSGPEMARATSTIRSAKEPKDPQDPPNPIHKPCDPDHWCKPGTPGSGCPPRR</sequence>
<dbReference type="PANTHER" id="PTHR11228">
    <property type="entry name" value="RADICAL SAM DOMAIN PROTEIN"/>
    <property type="match status" value="1"/>
</dbReference>
<dbReference type="InterPro" id="IPR023885">
    <property type="entry name" value="4Fe4S-binding_SPASM_dom"/>
</dbReference>
<keyword evidence="2" id="KW-0479">Metal-binding</keyword>
<dbReference type="InterPro" id="IPR007197">
    <property type="entry name" value="rSAM"/>
</dbReference>
<name>A0A853BSD0_9ACTN</name>
<keyword evidence="8" id="KW-1185">Reference proteome</keyword>
<comment type="caution">
    <text evidence="7">The sequence shown here is derived from an EMBL/GenBank/DDBJ whole genome shotgun (WGS) entry which is preliminary data.</text>
</comment>
<dbReference type="SFLD" id="SFLDF00365">
    <property type="entry name" value="thuricin_CD_(TrnCD-like)"/>
    <property type="match status" value="1"/>
</dbReference>
<dbReference type="InterPro" id="IPR058240">
    <property type="entry name" value="rSAM_sf"/>
</dbReference>
<dbReference type="SUPFAM" id="SSF102114">
    <property type="entry name" value="Radical SAM enzymes"/>
    <property type="match status" value="1"/>
</dbReference>
<accession>A0A853BSD0</accession>
<feature type="domain" description="Radical SAM core" evidence="6">
    <location>
        <begin position="11"/>
        <end position="220"/>
    </location>
</feature>
<dbReference type="SFLD" id="SFLDG01067">
    <property type="entry name" value="SPASM/twitch_domain_containing"/>
    <property type="match status" value="1"/>
</dbReference>
<keyword evidence="1" id="KW-0949">S-adenosyl-L-methionine</keyword>
<feature type="region of interest" description="Disordered" evidence="5">
    <location>
        <begin position="246"/>
        <end position="295"/>
    </location>
</feature>
<dbReference type="GO" id="GO:0046872">
    <property type="term" value="F:metal ion binding"/>
    <property type="evidence" value="ECO:0007669"/>
    <property type="project" value="UniProtKB-KW"/>
</dbReference>
<proteinExistence type="predicted"/>
<evidence type="ECO:0000256" key="5">
    <source>
        <dbReference type="SAM" id="MobiDB-lite"/>
    </source>
</evidence>
<dbReference type="Gene3D" id="3.20.20.70">
    <property type="entry name" value="Aldolase class I"/>
    <property type="match status" value="1"/>
</dbReference>
<dbReference type="Pfam" id="PF04055">
    <property type="entry name" value="Radical_SAM"/>
    <property type="match status" value="1"/>
</dbReference>
<evidence type="ECO:0000256" key="4">
    <source>
        <dbReference type="ARBA" id="ARBA00023014"/>
    </source>
</evidence>
<dbReference type="CDD" id="cd01335">
    <property type="entry name" value="Radical_SAM"/>
    <property type="match status" value="1"/>
</dbReference>
<dbReference type="PROSITE" id="PS51918">
    <property type="entry name" value="RADICAL_SAM"/>
    <property type="match status" value="1"/>
</dbReference>